<keyword evidence="1" id="KW-0472">Membrane</keyword>
<organism evidence="3 4">
    <name type="scientific">Pseudolysinimonas kribbensis</name>
    <dbReference type="NCBI Taxonomy" id="433641"/>
    <lineage>
        <taxon>Bacteria</taxon>
        <taxon>Bacillati</taxon>
        <taxon>Actinomycetota</taxon>
        <taxon>Actinomycetes</taxon>
        <taxon>Micrococcales</taxon>
        <taxon>Microbacteriaceae</taxon>
        <taxon>Pseudolysinimonas</taxon>
    </lineage>
</organism>
<evidence type="ECO:0000313" key="4">
    <source>
        <dbReference type="Proteomes" id="UP001157034"/>
    </source>
</evidence>
<accession>A0ABQ6K5A9</accession>
<feature type="transmembrane region" description="Helical" evidence="1">
    <location>
        <begin position="45"/>
        <end position="68"/>
    </location>
</feature>
<name>A0ABQ6K5A9_9MICO</name>
<evidence type="ECO:0000256" key="1">
    <source>
        <dbReference type="SAM" id="Phobius"/>
    </source>
</evidence>
<feature type="transmembrane region" description="Helical" evidence="1">
    <location>
        <begin position="20"/>
        <end position="39"/>
    </location>
</feature>
<comment type="caution">
    <text evidence="3">The sequence shown here is derived from an EMBL/GenBank/DDBJ whole genome shotgun (WGS) entry which is preliminary data.</text>
</comment>
<keyword evidence="4" id="KW-1185">Reference proteome</keyword>
<dbReference type="EMBL" id="BSVB01000001">
    <property type="protein sequence ID" value="GMA95152.1"/>
    <property type="molecule type" value="Genomic_DNA"/>
</dbReference>
<sequence>MSEDIREVARKRIKARRDFWYMIAVFIVVSILLIAVWAFTGSHDYFWPMWPLFGFAIATVFSALSVFGPTSRPISQDRIDDEVRKLGGDPRA</sequence>
<evidence type="ECO:0000259" key="2">
    <source>
        <dbReference type="Pfam" id="PF13239"/>
    </source>
</evidence>
<dbReference type="Proteomes" id="UP001157034">
    <property type="component" value="Unassembled WGS sequence"/>
</dbReference>
<dbReference type="RefSeq" id="WP_284253975.1">
    <property type="nucleotide sequence ID" value="NZ_BAAAQO010000002.1"/>
</dbReference>
<keyword evidence="1" id="KW-0812">Transmembrane</keyword>
<proteinExistence type="predicted"/>
<dbReference type="Pfam" id="PF13239">
    <property type="entry name" value="2TM"/>
    <property type="match status" value="1"/>
</dbReference>
<evidence type="ECO:0000313" key="3">
    <source>
        <dbReference type="EMBL" id="GMA95152.1"/>
    </source>
</evidence>
<dbReference type="InterPro" id="IPR025698">
    <property type="entry name" value="2TM_dom"/>
</dbReference>
<protein>
    <recommendedName>
        <fullName evidence="2">2TM domain-containing protein</fullName>
    </recommendedName>
</protein>
<gene>
    <name evidence="3" type="ORF">GCM10025881_19760</name>
</gene>
<feature type="domain" description="2TM" evidence="2">
    <location>
        <begin position="8"/>
        <end position="72"/>
    </location>
</feature>
<reference evidence="4" key="1">
    <citation type="journal article" date="2019" name="Int. J. Syst. Evol. Microbiol.">
        <title>The Global Catalogue of Microorganisms (GCM) 10K type strain sequencing project: providing services to taxonomists for standard genome sequencing and annotation.</title>
        <authorList>
            <consortium name="The Broad Institute Genomics Platform"/>
            <consortium name="The Broad Institute Genome Sequencing Center for Infectious Disease"/>
            <person name="Wu L."/>
            <person name="Ma J."/>
        </authorList>
    </citation>
    <scope>NUCLEOTIDE SEQUENCE [LARGE SCALE GENOMIC DNA]</scope>
    <source>
        <strain evidence="4">NBRC 108894</strain>
    </source>
</reference>
<keyword evidence="1" id="KW-1133">Transmembrane helix</keyword>